<gene>
    <name evidence="4" type="ORF">NQ318_019888</name>
</gene>
<dbReference type="PANTHER" id="PTHR10796">
    <property type="entry name" value="PATCHED-RELATED"/>
    <property type="match status" value="1"/>
</dbReference>
<dbReference type="PROSITE" id="PS50156">
    <property type="entry name" value="SSD"/>
    <property type="match status" value="1"/>
</dbReference>
<keyword evidence="2" id="KW-0472">Membrane</keyword>
<comment type="similarity">
    <text evidence="1">Belongs to the patched family.</text>
</comment>
<dbReference type="InterPro" id="IPR053958">
    <property type="entry name" value="HMGCR/SNAP/NPC1-like_SSD"/>
</dbReference>
<keyword evidence="2" id="KW-1133">Transmembrane helix</keyword>
<feature type="transmembrane region" description="Helical" evidence="2">
    <location>
        <begin position="437"/>
        <end position="462"/>
    </location>
</feature>
<reference evidence="4" key="1">
    <citation type="journal article" date="2023" name="Insect Mol. Biol.">
        <title>Genome sequencing provides insights into the evolution of gene families encoding plant cell wall-degrading enzymes in longhorned beetles.</title>
        <authorList>
            <person name="Shin N.R."/>
            <person name="Okamura Y."/>
            <person name="Kirsch R."/>
            <person name="Pauchet Y."/>
        </authorList>
    </citation>
    <scope>NUCLEOTIDE SEQUENCE</scope>
    <source>
        <strain evidence="4">AMC_N1</strain>
    </source>
</reference>
<keyword evidence="5" id="KW-1185">Reference proteome</keyword>
<sequence length="888" mass="100786">MALRNTKKQHFKCFSFFQKFTYNVVTYTELFFYNLGIYIGNHPKKTIVICWIVVFLSAFGFLRFRQEKNPLKLWVPPHTSFVRDSEWLMRTLQNGYRDEGPSEIDLRVRNTKSKNNLTLKDVCFKIPRVDKGLLKFIESNDTDMDPSREMPPALYCSFIESMKKECYTKSILELWNFNLTRIEALTKDDIVDAVNAYKQDYVFGKFKDVEDLLGGAVRNESGHIVAARALQNFWFLYVNFSAIDMEKAGNAAGTADWASEEALDWESMFLEVMRNVSDELNETYYYAGRSFGDISNATMFQDMDLLCLSIFLMVLYVQFVISKFNWLEARVVLGCVGLLTIGMAFVVGAGLCSLFGVYYGPVHTSLPFLLMGLGVDDMFVIMACWDDLTDEEKKLPVPEKIGLMLKHAGVSISITSLTDVIAFVIGSSTILPCLESFCIYAAVGVLMTFVFAITFFVACFVFDLRRIEGGRNGALPCIVHENYAPNRCSQRKTSNRTFEFIYSKIILTVPDYSDRDDCDMPGVQYREHAEAGATLRSQVVPAGTVPFGAVLGREGYLLSREGVRRGPLHGRPQLQPRDERRRGAVRQLRGLTNITANVVSWVEPFRRFVLVNFKHDLLAEPLDNDRFNISCTVRGTLKFQANFIFDGDLECGVPAPEIKLSTVEFHFHRFDNSRDQIPAMHRVRDIAENANFTTGEKFATVWSKFFSTWITDELIDIEVMRNLQLALLCVMLCTMLLVADLQICFWIFVCVLLTMVNVCGFMQRWGLTIDLVSCIGLELAIGLCVDYATHVGHTFLTIRGGTRRERAVRAISTIGSAVLYGGLSTFIGVSMMSQSTAYTFQAFFKIFFLVIVFGLFHGIVFLPVILSWVGPKPYRQHEAVPQNEMELS</sequence>
<dbReference type="GO" id="GO:0016020">
    <property type="term" value="C:membrane"/>
    <property type="evidence" value="ECO:0007669"/>
    <property type="project" value="TreeGrafter"/>
</dbReference>
<proteinExistence type="inferred from homology"/>
<evidence type="ECO:0000313" key="5">
    <source>
        <dbReference type="Proteomes" id="UP001162162"/>
    </source>
</evidence>
<dbReference type="PANTHER" id="PTHR10796:SF130">
    <property type="entry name" value="PATCHED DOMAIN-CONTAINING PROTEIN 3-LIKE PROTEIN"/>
    <property type="match status" value="1"/>
</dbReference>
<feature type="transmembrane region" description="Helical" evidence="2">
    <location>
        <begin position="767"/>
        <end position="789"/>
    </location>
</feature>
<dbReference type="Gene3D" id="1.20.1640.10">
    <property type="entry name" value="Multidrug efflux transporter AcrB transmembrane domain"/>
    <property type="match status" value="2"/>
</dbReference>
<organism evidence="4 5">
    <name type="scientific">Aromia moschata</name>
    <dbReference type="NCBI Taxonomy" id="1265417"/>
    <lineage>
        <taxon>Eukaryota</taxon>
        <taxon>Metazoa</taxon>
        <taxon>Ecdysozoa</taxon>
        <taxon>Arthropoda</taxon>
        <taxon>Hexapoda</taxon>
        <taxon>Insecta</taxon>
        <taxon>Pterygota</taxon>
        <taxon>Neoptera</taxon>
        <taxon>Endopterygota</taxon>
        <taxon>Coleoptera</taxon>
        <taxon>Polyphaga</taxon>
        <taxon>Cucujiformia</taxon>
        <taxon>Chrysomeloidea</taxon>
        <taxon>Cerambycidae</taxon>
        <taxon>Cerambycinae</taxon>
        <taxon>Callichromatini</taxon>
        <taxon>Aromia</taxon>
    </lineage>
</organism>
<accession>A0AAV8YL66</accession>
<feature type="transmembrane region" description="Helical" evidence="2">
    <location>
        <begin position="331"/>
        <end position="359"/>
    </location>
</feature>
<feature type="transmembrane region" description="Helical" evidence="2">
    <location>
        <begin position="410"/>
        <end position="431"/>
    </location>
</feature>
<evidence type="ECO:0000256" key="2">
    <source>
        <dbReference type="SAM" id="Phobius"/>
    </source>
</evidence>
<feature type="transmembrane region" description="Helical" evidence="2">
    <location>
        <begin position="725"/>
        <end position="755"/>
    </location>
</feature>
<dbReference type="InterPro" id="IPR000731">
    <property type="entry name" value="SSD"/>
</dbReference>
<dbReference type="AlphaFoldDB" id="A0AAV8YL66"/>
<feature type="transmembrane region" description="Helical" evidence="2">
    <location>
        <begin position="20"/>
        <end position="40"/>
    </location>
</feature>
<comment type="caution">
    <text evidence="4">The sequence shown here is derived from an EMBL/GenBank/DDBJ whole genome shotgun (WGS) entry which is preliminary data.</text>
</comment>
<feature type="transmembrane region" description="Helical" evidence="2">
    <location>
        <begin position="843"/>
        <end position="869"/>
    </location>
</feature>
<keyword evidence="2" id="KW-0812">Transmembrane</keyword>
<dbReference type="EMBL" id="JAPWTK010000078">
    <property type="protein sequence ID" value="KAJ8951909.1"/>
    <property type="molecule type" value="Genomic_DNA"/>
</dbReference>
<feature type="transmembrane region" description="Helical" evidence="2">
    <location>
        <begin position="46"/>
        <end position="64"/>
    </location>
</feature>
<name>A0AAV8YL66_9CUCU</name>
<protein>
    <recommendedName>
        <fullName evidence="3">SSD domain-containing protein</fullName>
    </recommendedName>
</protein>
<evidence type="ECO:0000259" key="3">
    <source>
        <dbReference type="PROSITE" id="PS50156"/>
    </source>
</evidence>
<dbReference type="SUPFAM" id="SSF82866">
    <property type="entry name" value="Multidrug efflux transporter AcrB transmembrane domain"/>
    <property type="match status" value="2"/>
</dbReference>
<feature type="transmembrane region" description="Helical" evidence="2">
    <location>
        <begin position="305"/>
        <end position="325"/>
    </location>
</feature>
<evidence type="ECO:0000256" key="1">
    <source>
        <dbReference type="ARBA" id="ARBA00005585"/>
    </source>
</evidence>
<dbReference type="InterPro" id="IPR051697">
    <property type="entry name" value="Patched_domain-protein"/>
</dbReference>
<feature type="transmembrane region" description="Helical" evidence="2">
    <location>
        <begin position="810"/>
        <end position="831"/>
    </location>
</feature>
<evidence type="ECO:0000313" key="4">
    <source>
        <dbReference type="EMBL" id="KAJ8951909.1"/>
    </source>
</evidence>
<dbReference type="Pfam" id="PF12349">
    <property type="entry name" value="Sterol-sensing"/>
    <property type="match status" value="1"/>
</dbReference>
<feature type="domain" description="SSD" evidence="3">
    <location>
        <begin position="302"/>
        <end position="462"/>
    </location>
</feature>
<dbReference type="Proteomes" id="UP001162162">
    <property type="component" value="Unassembled WGS sequence"/>
</dbReference>